<organism evidence="1 2">
    <name type="scientific">Trichuris muris</name>
    <name type="common">Mouse whipworm</name>
    <dbReference type="NCBI Taxonomy" id="70415"/>
    <lineage>
        <taxon>Eukaryota</taxon>
        <taxon>Metazoa</taxon>
        <taxon>Ecdysozoa</taxon>
        <taxon>Nematoda</taxon>
        <taxon>Enoplea</taxon>
        <taxon>Dorylaimia</taxon>
        <taxon>Trichinellida</taxon>
        <taxon>Trichuridae</taxon>
        <taxon>Trichuris</taxon>
    </lineage>
</organism>
<reference evidence="2" key="1">
    <citation type="submission" date="2019-12" db="UniProtKB">
        <authorList>
            <consortium name="WormBaseParasite"/>
        </authorList>
    </citation>
    <scope>IDENTIFICATION</scope>
</reference>
<proteinExistence type="predicted"/>
<dbReference type="AlphaFoldDB" id="A0A5S6Q4U2"/>
<name>A0A5S6Q4U2_TRIMR</name>
<sequence length="94" mass="11184">MASSASKCCSTRLETTRMEKPCINPNRSKYLNNESLFFIPRCCLFSEVANFLLEKWIFQVWYRRQHPVTSHQRRSRLLSPYTACWLCVSWLIFG</sequence>
<evidence type="ECO:0000313" key="1">
    <source>
        <dbReference type="Proteomes" id="UP000046395"/>
    </source>
</evidence>
<keyword evidence="1" id="KW-1185">Reference proteome</keyword>
<evidence type="ECO:0000313" key="2">
    <source>
        <dbReference type="WBParaSite" id="TMUE_0000002174.1"/>
    </source>
</evidence>
<protein>
    <submittedName>
        <fullName evidence="2">Uncharacterized protein</fullName>
    </submittedName>
</protein>
<dbReference type="Proteomes" id="UP000046395">
    <property type="component" value="Unassembled WGS sequence"/>
</dbReference>
<dbReference type="WBParaSite" id="TMUE_0000002174.1">
    <property type="protein sequence ID" value="TMUE_0000002174.1"/>
    <property type="gene ID" value="WBGene00298027"/>
</dbReference>
<accession>A0A5S6Q4U2</accession>